<dbReference type="Proteomes" id="UP000886653">
    <property type="component" value="Unassembled WGS sequence"/>
</dbReference>
<dbReference type="OrthoDB" id="5620at2759"/>
<dbReference type="GO" id="GO:0070453">
    <property type="term" value="P:regulation of heme biosynthetic process"/>
    <property type="evidence" value="ECO:0007669"/>
    <property type="project" value="TreeGrafter"/>
</dbReference>
<reference evidence="7" key="1">
    <citation type="submission" date="2013-11" db="EMBL/GenBank/DDBJ databases">
        <title>Genome sequence of the fusiform rust pathogen reveals effectors for host alternation and coevolution with pine.</title>
        <authorList>
            <consortium name="DOE Joint Genome Institute"/>
            <person name="Smith K."/>
            <person name="Pendleton A."/>
            <person name="Kubisiak T."/>
            <person name="Anderson C."/>
            <person name="Salamov A."/>
            <person name="Aerts A."/>
            <person name="Riley R."/>
            <person name="Clum A."/>
            <person name="Lindquist E."/>
            <person name="Ence D."/>
            <person name="Campbell M."/>
            <person name="Kronenberg Z."/>
            <person name="Feau N."/>
            <person name="Dhillon B."/>
            <person name="Hamelin R."/>
            <person name="Burleigh J."/>
            <person name="Smith J."/>
            <person name="Yandell M."/>
            <person name="Nelson C."/>
            <person name="Grigoriev I."/>
            <person name="Davis J."/>
        </authorList>
    </citation>
    <scope>NUCLEOTIDE SEQUENCE</scope>
    <source>
        <strain evidence="7">G11</strain>
    </source>
</reference>
<dbReference type="PANTHER" id="PTHR12668:SF43">
    <property type="entry name" value="TRANSMEMBRANE PROTEIN 14 HOMOLOG"/>
    <property type="match status" value="1"/>
</dbReference>
<evidence type="ECO:0000256" key="5">
    <source>
        <dbReference type="ARBA" id="ARBA00023136"/>
    </source>
</evidence>
<comment type="caution">
    <text evidence="7">The sequence shown here is derived from an EMBL/GenBank/DDBJ whole genome shotgun (WGS) entry which is preliminary data.</text>
</comment>
<evidence type="ECO:0000256" key="2">
    <source>
        <dbReference type="ARBA" id="ARBA00007590"/>
    </source>
</evidence>
<dbReference type="InterPro" id="IPR005349">
    <property type="entry name" value="TMEM14"/>
</dbReference>
<organism evidence="7 8">
    <name type="scientific">Cronartium quercuum f. sp. fusiforme G11</name>
    <dbReference type="NCBI Taxonomy" id="708437"/>
    <lineage>
        <taxon>Eukaryota</taxon>
        <taxon>Fungi</taxon>
        <taxon>Dikarya</taxon>
        <taxon>Basidiomycota</taxon>
        <taxon>Pucciniomycotina</taxon>
        <taxon>Pucciniomycetes</taxon>
        <taxon>Pucciniales</taxon>
        <taxon>Coleosporiaceae</taxon>
        <taxon>Cronartium</taxon>
    </lineage>
</organism>
<evidence type="ECO:0008006" key="9">
    <source>
        <dbReference type="Google" id="ProtNLM"/>
    </source>
</evidence>
<dbReference type="AlphaFoldDB" id="A0A9P6NDV4"/>
<evidence type="ECO:0000256" key="3">
    <source>
        <dbReference type="ARBA" id="ARBA00022692"/>
    </source>
</evidence>
<dbReference type="PANTHER" id="PTHR12668">
    <property type="entry name" value="TRANSMEMBRANE PROTEIN 14, 15"/>
    <property type="match status" value="1"/>
</dbReference>
<evidence type="ECO:0000313" key="8">
    <source>
        <dbReference type="Proteomes" id="UP000886653"/>
    </source>
</evidence>
<proteinExistence type="inferred from homology"/>
<evidence type="ECO:0000256" key="1">
    <source>
        <dbReference type="ARBA" id="ARBA00004370"/>
    </source>
</evidence>
<keyword evidence="8" id="KW-1185">Reference proteome</keyword>
<keyword evidence="3 6" id="KW-0812">Transmembrane</keyword>
<sequence>MASQSTDYLGITYALFVAGGGLIGYLKASSVPSLIAGGTSGALIGLGTYRAQVHGKPDLVFAVSLALTLFMGRRFLNSGKMMPAGLTSFFSVLMAIRYGLRLFKK</sequence>
<comment type="subcellular location">
    <subcellularLocation>
        <location evidence="1">Membrane</location>
    </subcellularLocation>
</comment>
<dbReference type="Gene3D" id="1.10.10.1740">
    <property type="entry name" value="Transmembrane protein 14-like"/>
    <property type="match status" value="1"/>
</dbReference>
<dbReference type="EMBL" id="MU167366">
    <property type="protein sequence ID" value="KAG0141935.1"/>
    <property type="molecule type" value="Genomic_DNA"/>
</dbReference>
<evidence type="ECO:0000313" key="7">
    <source>
        <dbReference type="EMBL" id="KAG0141935.1"/>
    </source>
</evidence>
<accession>A0A9P6NDV4</accession>
<dbReference type="InterPro" id="IPR044890">
    <property type="entry name" value="TMEM14_sf"/>
</dbReference>
<keyword evidence="5 6" id="KW-0472">Membrane</keyword>
<dbReference type="GO" id="GO:0031966">
    <property type="term" value="C:mitochondrial membrane"/>
    <property type="evidence" value="ECO:0007669"/>
    <property type="project" value="TreeGrafter"/>
</dbReference>
<evidence type="ECO:0000256" key="4">
    <source>
        <dbReference type="ARBA" id="ARBA00022989"/>
    </source>
</evidence>
<keyword evidence="4 6" id="KW-1133">Transmembrane helix</keyword>
<name>A0A9P6NDV4_9BASI</name>
<feature type="transmembrane region" description="Helical" evidence="6">
    <location>
        <begin position="7"/>
        <end position="25"/>
    </location>
</feature>
<gene>
    <name evidence="7" type="ORF">CROQUDRAFT_51013</name>
</gene>
<comment type="similarity">
    <text evidence="2">Belongs to the TMEM14 family.</text>
</comment>
<feature type="transmembrane region" description="Helical" evidence="6">
    <location>
        <begin position="82"/>
        <end position="100"/>
    </location>
</feature>
<protein>
    <recommendedName>
        <fullName evidence="9">Transmembrane protein 14C</fullName>
    </recommendedName>
</protein>
<evidence type="ECO:0000256" key="6">
    <source>
        <dbReference type="SAM" id="Phobius"/>
    </source>
</evidence>
<dbReference type="Pfam" id="PF03647">
    <property type="entry name" value="Tmemb_14"/>
    <property type="match status" value="1"/>
</dbReference>